<name>A0A3R7AAK8_9STRA</name>
<dbReference type="InterPro" id="IPR000504">
    <property type="entry name" value="RRM_dom"/>
</dbReference>
<dbReference type="InterPro" id="IPR011990">
    <property type="entry name" value="TPR-like_helical_dom_sf"/>
</dbReference>
<dbReference type="Pfam" id="PF00069">
    <property type="entry name" value="Pkinase"/>
    <property type="match status" value="1"/>
</dbReference>
<gene>
    <name evidence="17" type="ORF">DYB32_003844</name>
</gene>
<keyword evidence="7" id="KW-0949">S-adenosyl-L-methionine</keyword>
<evidence type="ECO:0000256" key="4">
    <source>
        <dbReference type="ARBA" id="ARBA00022454"/>
    </source>
</evidence>
<dbReference type="SMART" id="SM00360">
    <property type="entry name" value="RRM"/>
    <property type="match status" value="2"/>
</dbReference>
<dbReference type="Pfam" id="PF02136">
    <property type="entry name" value="NTF2"/>
    <property type="match status" value="1"/>
</dbReference>
<dbReference type="InterPro" id="IPR002075">
    <property type="entry name" value="NTF2_dom"/>
</dbReference>
<dbReference type="InterPro" id="IPR039740">
    <property type="entry name" value="CNOT10"/>
</dbReference>
<feature type="compositionally biased region" description="Low complexity" evidence="10">
    <location>
        <begin position="225"/>
        <end position="238"/>
    </location>
</feature>
<dbReference type="InterPro" id="IPR018222">
    <property type="entry name" value="Nuclear_transport_factor_2_euk"/>
</dbReference>
<dbReference type="PROSITE" id="PS50102">
    <property type="entry name" value="RRM"/>
    <property type="match status" value="1"/>
</dbReference>
<dbReference type="SUPFAM" id="SSF56112">
    <property type="entry name" value="Protein kinase-like (PK-like)"/>
    <property type="match status" value="1"/>
</dbReference>
<dbReference type="SUPFAM" id="SSF47954">
    <property type="entry name" value="Cyclin-like"/>
    <property type="match status" value="1"/>
</dbReference>
<feature type="region of interest" description="Disordered" evidence="10">
    <location>
        <begin position="317"/>
        <end position="354"/>
    </location>
</feature>
<feature type="domain" description="Post-SET" evidence="15">
    <location>
        <begin position="1264"/>
        <end position="1280"/>
    </location>
</feature>
<dbReference type="SUPFAM" id="SSF48452">
    <property type="entry name" value="TPR-like"/>
    <property type="match status" value="1"/>
</dbReference>
<evidence type="ECO:0000259" key="15">
    <source>
        <dbReference type="PROSITE" id="PS50868"/>
    </source>
</evidence>
<dbReference type="Gene3D" id="1.10.472.10">
    <property type="entry name" value="Cyclin-like"/>
    <property type="match status" value="1"/>
</dbReference>
<dbReference type="VEuPathDB" id="FungiDB:H310_01670"/>
<feature type="region of interest" description="Disordered" evidence="10">
    <location>
        <begin position="1456"/>
        <end position="1518"/>
    </location>
</feature>
<dbReference type="InterPro" id="IPR019734">
    <property type="entry name" value="TPR_rpt"/>
</dbReference>
<dbReference type="SUPFAM" id="SSF54427">
    <property type="entry name" value="NTF2-like"/>
    <property type="match status" value="1"/>
</dbReference>
<dbReference type="InterPro" id="IPR011009">
    <property type="entry name" value="Kinase-like_dom_sf"/>
</dbReference>
<dbReference type="GO" id="GO:0005694">
    <property type="term" value="C:chromosome"/>
    <property type="evidence" value="ECO:0007669"/>
    <property type="project" value="UniProtKB-SubCell"/>
</dbReference>
<dbReference type="Pfam" id="PF00076">
    <property type="entry name" value="RRM_1"/>
    <property type="match status" value="1"/>
</dbReference>
<dbReference type="InterPro" id="IPR006671">
    <property type="entry name" value="Cyclin_N"/>
</dbReference>
<dbReference type="InterPro" id="IPR035979">
    <property type="entry name" value="RBD_domain_sf"/>
</dbReference>
<dbReference type="GO" id="GO:0017148">
    <property type="term" value="P:negative regulation of translation"/>
    <property type="evidence" value="ECO:0007669"/>
    <property type="project" value="TreeGrafter"/>
</dbReference>
<evidence type="ECO:0000259" key="11">
    <source>
        <dbReference type="PROSITE" id="PS50011"/>
    </source>
</evidence>
<dbReference type="PROSITE" id="PS50011">
    <property type="entry name" value="PROTEIN_KINASE_DOM"/>
    <property type="match status" value="1"/>
</dbReference>
<feature type="region of interest" description="Disordered" evidence="10">
    <location>
        <begin position="139"/>
        <end position="190"/>
    </location>
</feature>
<dbReference type="Gene3D" id="3.10.450.50">
    <property type="match status" value="1"/>
</dbReference>
<evidence type="ECO:0000256" key="10">
    <source>
        <dbReference type="SAM" id="MobiDB-lite"/>
    </source>
</evidence>
<keyword evidence="9" id="KW-0694">RNA-binding</keyword>
<comment type="subcellular location">
    <subcellularLocation>
        <location evidence="2">Chromosome</location>
    </subcellularLocation>
    <subcellularLocation>
        <location evidence="1">Nucleus</location>
    </subcellularLocation>
</comment>
<dbReference type="SMART" id="SM00570">
    <property type="entry name" value="AWS"/>
    <property type="match status" value="1"/>
</dbReference>
<keyword evidence="6" id="KW-0808">Transferase</keyword>
<dbReference type="CDD" id="cd00780">
    <property type="entry name" value="NTF2"/>
    <property type="match status" value="1"/>
</dbReference>
<feature type="compositionally biased region" description="Low complexity" evidence="10">
    <location>
        <begin position="280"/>
        <end position="295"/>
    </location>
</feature>
<feature type="compositionally biased region" description="Basic residues" evidence="10">
    <location>
        <begin position="2254"/>
        <end position="2265"/>
    </location>
</feature>
<comment type="similarity">
    <text evidence="3">Belongs to the CNOT10 family.</text>
</comment>
<feature type="domain" description="SET" evidence="14">
    <location>
        <begin position="1141"/>
        <end position="1257"/>
    </location>
</feature>
<accession>A0A3R7AAK8</accession>
<dbReference type="InterPro" id="IPR046341">
    <property type="entry name" value="SET_dom_sf"/>
</dbReference>
<dbReference type="EMBL" id="QUSY01000254">
    <property type="protein sequence ID" value="RHY31000.1"/>
    <property type="molecule type" value="Genomic_DNA"/>
</dbReference>
<dbReference type="Proteomes" id="UP000285060">
    <property type="component" value="Unassembled WGS sequence"/>
</dbReference>
<feature type="compositionally biased region" description="Low complexity" evidence="10">
    <location>
        <begin position="139"/>
        <end position="163"/>
    </location>
</feature>
<dbReference type="VEuPathDB" id="FungiDB:H310_01671"/>
<feature type="domain" description="NTF2" evidence="13">
    <location>
        <begin position="15"/>
        <end position="133"/>
    </location>
</feature>
<feature type="region of interest" description="Disordered" evidence="10">
    <location>
        <begin position="202"/>
        <end position="295"/>
    </location>
</feature>
<dbReference type="InterPro" id="IPR032710">
    <property type="entry name" value="NTF2-like_dom_sf"/>
</dbReference>
<feature type="domain" description="AWS" evidence="16">
    <location>
        <begin position="1087"/>
        <end position="1138"/>
    </location>
</feature>
<evidence type="ECO:0000256" key="5">
    <source>
        <dbReference type="ARBA" id="ARBA00022603"/>
    </source>
</evidence>
<dbReference type="InterPro" id="IPR036915">
    <property type="entry name" value="Cyclin-like_sf"/>
</dbReference>
<reference evidence="17 18" key="1">
    <citation type="submission" date="2018-08" db="EMBL/GenBank/DDBJ databases">
        <title>Aphanomyces genome sequencing and annotation.</title>
        <authorList>
            <person name="Minardi D."/>
            <person name="Oidtmann B."/>
            <person name="Van Der Giezen M."/>
            <person name="Studholme D.J."/>
        </authorList>
    </citation>
    <scope>NUCLEOTIDE SEQUENCE [LARGE SCALE GENOMIC DNA]</scope>
    <source>
        <strain evidence="17 18">NJM0002</strain>
    </source>
</reference>
<dbReference type="SMART" id="SM00317">
    <property type="entry name" value="SET"/>
    <property type="match status" value="1"/>
</dbReference>
<keyword evidence="18" id="KW-1185">Reference proteome</keyword>
<evidence type="ECO:0000256" key="8">
    <source>
        <dbReference type="ARBA" id="ARBA00023242"/>
    </source>
</evidence>
<dbReference type="GO" id="GO:0006402">
    <property type="term" value="P:mRNA catabolic process"/>
    <property type="evidence" value="ECO:0007669"/>
    <property type="project" value="TreeGrafter"/>
</dbReference>
<dbReference type="VEuPathDB" id="FungiDB:H310_01669"/>
<protein>
    <submittedName>
        <fullName evidence="17">Uncharacterized protein</fullName>
    </submittedName>
</protein>
<feature type="domain" description="RRM" evidence="12">
    <location>
        <begin position="361"/>
        <end position="431"/>
    </location>
</feature>
<feature type="region of interest" description="Disordered" evidence="10">
    <location>
        <begin position="2222"/>
        <end position="2278"/>
    </location>
</feature>
<feature type="compositionally biased region" description="Low complexity" evidence="10">
    <location>
        <begin position="1467"/>
        <end position="1476"/>
    </location>
</feature>
<dbReference type="InterPro" id="IPR003616">
    <property type="entry name" value="Post-SET_dom"/>
</dbReference>
<keyword evidence="8" id="KW-0539">Nucleus</keyword>
<evidence type="ECO:0000256" key="1">
    <source>
        <dbReference type="ARBA" id="ARBA00004123"/>
    </source>
</evidence>
<dbReference type="InterPro" id="IPR001214">
    <property type="entry name" value="SET_dom"/>
</dbReference>
<dbReference type="CDD" id="cd00590">
    <property type="entry name" value="RRM_SF"/>
    <property type="match status" value="1"/>
</dbReference>
<evidence type="ECO:0000256" key="7">
    <source>
        <dbReference type="ARBA" id="ARBA00022691"/>
    </source>
</evidence>
<evidence type="ECO:0000256" key="3">
    <source>
        <dbReference type="ARBA" id="ARBA00010080"/>
    </source>
</evidence>
<evidence type="ECO:0000256" key="9">
    <source>
        <dbReference type="PROSITE-ProRule" id="PRU00176"/>
    </source>
</evidence>
<dbReference type="PROSITE" id="PS50868">
    <property type="entry name" value="POST_SET"/>
    <property type="match status" value="1"/>
</dbReference>
<dbReference type="PROSITE" id="PS51215">
    <property type="entry name" value="AWS"/>
    <property type="match status" value="1"/>
</dbReference>
<dbReference type="InterPro" id="IPR006560">
    <property type="entry name" value="AWS_dom"/>
</dbReference>
<dbReference type="Pfam" id="PF00856">
    <property type="entry name" value="SET"/>
    <property type="match status" value="1"/>
</dbReference>
<dbReference type="SMART" id="SM00220">
    <property type="entry name" value="S_TKc"/>
    <property type="match status" value="1"/>
</dbReference>
<dbReference type="Gene3D" id="1.10.510.10">
    <property type="entry name" value="Transferase(Phosphotransferase) domain 1"/>
    <property type="match status" value="1"/>
</dbReference>
<dbReference type="GO" id="GO:0042054">
    <property type="term" value="F:histone methyltransferase activity"/>
    <property type="evidence" value="ECO:0007669"/>
    <property type="project" value="InterPro"/>
</dbReference>
<keyword evidence="5" id="KW-0489">Methyltransferase</keyword>
<feature type="compositionally biased region" description="Low complexity" evidence="10">
    <location>
        <begin position="1491"/>
        <end position="1512"/>
    </location>
</feature>
<dbReference type="SUPFAM" id="SSF82199">
    <property type="entry name" value="SET domain"/>
    <property type="match status" value="1"/>
</dbReference>
<dbReference type="PANTHER" id="PTHR12979">
    <property type="entry name" value="CCR4-NOT TRANSCRIPTION COMPLEX SUBUNIT 10"/>
    <property type="match status" value="1"/>
</dbReference>
<dbReference type="GO" id="GO:0030014">
    <property type="term" value="C:CCR4-NOT complex"/>
    <property type="evidence" value="ECO:0007669"/>
    <property type="project" value="InterPro"/>
</dbReference>
<dbReference type="Pfam" id="PF17907">
    <property type="entry name" value="AWS"/>
    <property type="match status" value="1"/>
</dbReference>
<feature type="domain" description="Protein kinase" evidence="11">
    <location>
        <begin position="1833"/>
        <end position="2200"/>
    </location>
</feature>
<dbReference type="Gene3D" id="2.170.270.10">
    <property type="entry name" value="SET domain"/>
    <property type="match status" value="1"/>
</dbReference>
<dbReference type="GO" id="GO:0032259">
    <property type="term" value="P:methylation"/>
    <property type="evidence" value="ECO:0007669"/>
    <property type="project" value="UniProtKB-KW"/>
</dbReference>
<keyword evidence="4" id="KW-0158">Chromosome</keyword>
<evidence type="ECO:0000313" key="17">
    <source>
        <dbReference type="EMBL" id="RHY31000.1"/>
    </source>
</evidence>
<comment type="caution">
    <text evidence="17">The sequence shown here is derived from an EMBL/GenBank/DDBJ whole genome shotgun (WGS) entry which is preliminary data.</text>
</comment>
<dbReference type="Gene3D" id="1.25.40.10">
    <property type="entry name" value="Tetratricopeptide repeat domain"/>
    <property type="match status" value="2"/>
</dbReference>
<evidence type="ECO:0000256" key="6">
    <source>
        <dbReference type="ARBA" id="ARBA00022679"/>
    </source>
</evidence>
<dbReference type="GO" id="GO:0005524">
    <property type="term" value="F:ATP binding"/>
    <property type="evidence" value="ECO:0007669"/>
    <property type="project" value="InterPro"/>
</dbReference>
<feature type="compositionally biased region" description="Basic and acidic residues" evidence="10">
    <location>
        <begin position="239"/>
        <end position="258"/>
    </location>
</feature>
<dbReference type="InterPro" id="IPR000719">
    <property type="entry name" value="Prot_kinase_dom"/>
</dbReference>
<sequence length="2278" mass="249056">MTGPATASVPHPTTVGNTFVKQYYNLLTESPEKLHRFYKEESTFSHGHGSHPEESVSGQAAINSTILKKHYNGAVVQLDHGSIDCQGSQQGGVVVLVTGVITLQRSSPAHFVQSFFLAVQENGYFVLNDVLRILSIPSAKQQQPVSPKKAAPAPSPSKSTQTQAKEQAVMSPKHQATPAVVLSPPLPASNAPQVEITAHVLSPKHAANPTSPTKKPSTPKPSTPKPAAGSSVTAATAVVHEEPKSVRPASPKKDEKHVVSPKNNKPKQTKPKSHDDERAAAPAPAADPSAPKSWASLFVGGDKKVSAVAAVASAVSAKVVSPRKKQQPTSSWDDEASAAVISPPPAPVSAPSQKPGRPVYFSLYIKQVPSPTTSHDLKELFKSYGKIAATNVNESKGHAFVDFYEEESMRSVLAAVADGVEFSIHGQVLNVVERVSKDKASFTSGGRGGRGRGNGEGGYAAGGRGGRGGFNGRPKDGAASSGRPSGGRDGKPDRGKSSHDDRKGKDKNSSTGNGGPMKNRVQHNLALSQLLAGKTKFTDFESIVLHLLSDMQVSVSQMQQQSSQGDSQPSSVLGMKLRKDNKFWEEDQLELDGAMSASAATRSNASSSSIFSGVNLSFQTLAMERDASLLRYNLALVYFRQKKYAAAASLLDVLLRAIEPMDENVAMHICFLYLDVILHSSRSNSIIEAAAPSSALRQKADALIAYLESPHTFNGLVPLPTSDKKPTKASAAAAAAHESHVVEFKFRLHLYKSKLALLHDNLKGAKKDVKTAMEIYQRDIKPVKGDGSNAVVSLPPIAGGVGSIYVPPNAAVQNSSALFLKAQLEYLRRNFKKCIKLIASCKQQTVDEALYLNNLGCVHSQLGHHQAAQSYFAKALETSSPSRPSSKASGSKTASDATTNAAHHLASSAQAEILYNNGLQLLVLKKYALAFRCLHAASKLMFNRPKLWLRLGECCTASYGDRLQDVPKSDNRYGAVPSMSLPFAVKCFRNALILSHQVLESKGEYVRAAGDATDDGARMSLEESLDLLRQKALVNLVYAYLSMNAPELAINTAKELLAMPTCTTAHRYATFLMKTKVMAMAPFPSPVEAEPCFCSSTDHTDSACHDTECINYATYVECPLDRCPTGHACRNQRLQRPELFPRLEPFQTELKGFGVRTTERVRALDPVGEYVGEIIGQKELYRRTSGLGRTETNFYYLQLSNGVYIDARHRGGFTRFVNHSCKPNCKAEKWTVGGETRLLVFALRDLEPGEELTFDYQWTVLGRQRIKCFCGEVECKGFIGDEVEKKPMDTPDGVFQDPTDTDSIDEHLVGRTLRLFNASSTSDGYAQVSLSSAVPSAPASPLYLTPPQPSTPTLSNGMPQLQTYKLLLKGLPPAVNAALLKRMLGHRAGTLVAMDLFFMDTPIFGRVGWGLVEFSDAGVFEAMRARFDNKPFLTTTVRSFLATDQGIAGFHRMKQHVRRTATDNPGSRPSSSSSHRPPSRQHLRSDSPMNLSPMATTSASATTSCPSHTTPSSLPPPTLDEYCMGRKLNWVVESSSPEWTYVSPSRKAGLSAAVEATLQTNCTKIIVSVVKMLKFNREDFATAVVLFHRYVSTHTMNVSTIEWMAATCLHVVLKAHSRQFDWNTFLTTVYTAKYNGGTGDADAAPPSAQELKRVEHLVLSMEAPLLEGLRFDISSTDPFAMLDACFRGGNLDADDRAHKFGKRLVTDILPVTSVWVQFHVECLVVAVLYIASAAAATATHPHELPSPPPYLPRLLASHRYTFDCAITQLLTIFYAARCTDLPRSTVEQRIQQFLDAQDACGAPAILFLPSTWPSAFLARQAPHHRVQLMASHVECVTSIRRRAFVGRVKTTGVPWPELAGRAVYLQPWPYRQSASSHHHHPSRGMPDACLRELSTLVNVHARAPTLFVAPVGILFPRRGGDDVAHEASSATMDIHTDWFPVDKADRHSFRHGSKSSEAKPTLSKTLQNVHYLVYDRPLHTVSTLLESTADAGILSFATRKRMLYHLLQSVAMCHEQNIVHRFLSPANCTCLFVFAKYVKLGGFHCARHVDTKGATTLRGYVLSDSEHLEHCTGSALHLAAPELLLGDKVFTKRSDVWSLGIVGLQIMLHGPPLIVGRDVPKQLEYLYRICGSPREDLWPDAMQLPNFVQPNRKYQTRLRKVILERMPSFPDAGIEVFENLLALDPKRRWHAKRALQAPWFADQDDAILFDFSTIPPTLENAASTSFHHHKDKGLPSSAKKRKGHHGEHTDKSTRDRHHHRHHRRSGGSATGSVDDAVR</sequence>
<feature type="compositionally biased region" description="Basic and acidic residues" evidence="10">
    <location>
        <begin position="486"/>
        <end position="508"/>
    </location>
</feature>
<dbReference type="SUPFAM" id="SSF54928">
    <property type="entry name" value="RNA-binding domain, RBD"/>
    <property type="match status" value="1"/>
</dbReference>
<dbReference type="SMART" id="SM00028">
    <property type="entry name" value="TPR"/>
    <property type="match status" value="4"/>
</dbReference>
<dbReference type="PROSITE" id="PS50177">
    <property type="entry name" value="NTF2_DOMAIN"/>
    <property type="match status" value="1"/>
</dbReference>
<feature type="compositionally biased region" description="Gly residues" evidence="10">
    <location>
        <begin position="445"/>
        <end position="471"/>
    </location>
</feature>
<dbReference type="SMART" id="SM00508">
    <property type="entry name" value="PostSET"/>
    <property type="match status" value="1"/>
</dbReference>
<dbReference type="Pfam" id="PF00134">
    <property type="entry name" value="Cyclin_N"/>
    <property type="match status" value="1"/>
</dbReference>
<evidence type="ECO:0000256" key="2">
    <source>
        <dbReference type="ARBA" id="ARBA00004286"/>
    </source>
</evidence>
<feature type="region of interest" description="Disordered" evidence="10">
    <location>
        <begin position="439"/>
        <end position="519"/>
    </location>
</feature>
<evidence type="ECO:0000259" key="16">
    <source>
        <dbReference type="PROSITE" id="PS51215"/>
    </source>
</evidence>
<dbReference type="GO" id="GO:0004672">
    <property type="term" value="F:protein kinase activity"/>
    <property type="evidence" value="ECO:0007669"/>
    <property type="project" value="InterPro"/>
</dbReference>
<dbReference type="PROSITE" id="PS50280">
    <property type="entry name" value="SET"/>
    <property type="match status" value="1"/>
</dbReference>
<evidence type="ECO:0000313" key="18">
    <source>
        <dbReference type="Proteomes" id="UP000285060"/>
    </source>
</evidence>
<dbReference type="GO" id="GO:0003723">
    <property type="term" value="F:RNA binding"/>
    <property type="evidence" value="ECO:0007669"/>
    <property type="project" value="UniProtKB-UniRule"/>
</dbReference>
<evidence type="ECO:0000259" key="12">
    <source>
        <dbReference type="PROSITE" id="PS50102"/>
    </source>
</evidence>
<dbReference type="Gene3D" id="3.30.70.330">
    <property type="match status" value="1"/>
</dbReference>
<proteinExistence type="inferred from homology"/>
<dbReference type="GO" id="GO:0005634">
    <property type="term" value="C:nucleus"/>
    <property type="evidence" value="ECO:0007669"/>
    <property type="project" value="UniProtKB-SubCell"/>
</dbReference>
<dbReference type="PANTHER" id="PTHR12979:SF5">
    <property type="entry name" value="CCR4-NOT TRANSCRIPTION COMPLEX SUBUNIT 10"/>
    <property type="match status" value="1"/>
</dbReference>
<evidence type="ECO:0000259" key="14">
    <source>
        <dbReference type="PROSITE" id="PS50280"/>
    </source>
</evidence>
<organism evidence="17 18">
    <name type="scientific">Aphanomyces invadans</name>
    <dbReference type="NCBI Taxonomy" id="157072"/>
    <lineage>
        <taxon>Eukaryota</taxon>
        <taxon>Sar</taxon>
        <taxon>Stramenopiles</taxon>
        <taxon>Oomycota</taxon>
        <taxon>Saprolegniomycetes</taxon>
        <taxon>Saprolegniales</taxon>
        <taxon>Verrucalvaceae</taxon>
        <taxon>Aphanomyces</taxon>
    </lineage>
</organism>
<dbReference type="InterPro" id="IPR012677">
    <property type="entry name" value="Nucleotide-bd_a/b_plait_sf"/>
</dbReference>
<evidence type="ECO:0000259" key="13">
    <source>
        <dbReference type="PROSITE" id="PS50177"/>
    </source>
</evidence>